<evidence type="ECO:0000256" key="5">
    <source>
        <dbReference type="SAM" id="MobiDB-lite"/>
    </source>
</evidence>
<evidence type="ECO:0000256" key="4">
    <source>
        <dbReference type="ARBA" id="ARBA00023136"/>
    </source>
</evidence>
<dbReference type="InterPro" id="IPR050382">
    <property type="entry name" value="MFS_Na/Anion_cotransporter"/>
</dbReference>
<dbReference type="RefSeq" id="XP_006813909.1">
    <property type="nucleotide sequence ID" value="XM_006813846.1"/>
</dbReference>
<feature type="transmembrane region" description="Helical" evidence="6">
    <location>
        <begin position="52"/>
        <end position="78"/>
    </location>
</feature>
<dbReference type="InterPro" id="IPR011701">
    <property type="entry name" value="MFS"/>
</dbReference>
<proteinExistence type="predicted"/>
<feature type="region of interest" description="Disordered" evidence="5">
    <location>
        <begin position="492"/>
        <end position="518"/>
    </location>
</feature>
<evidence type="ECO:0000313" key="9">
    <source>
        <dbReference type="RefSeq" id="XP_006813909.1"/>
    </source>
</evidence>
<dbReference type="CDD" id="cd17318">
    <property type="entry name" value="MFS_SLC17"/>
    <property type="match status" value="1"/>
</dbReference>
<keyword evidence="2 6" id="KW-0812">Transmembrane</keyword>
<keyword evidence="8" id="KW-1185">Reference proteome</keyword>
<reference evidence="9" key="1">
    <citation type="submission" date="2025-08" db="UniProtKB">
        <authorList>
            <consortium name="RefSeq"/>
        </authorList>
    </citation>
    <scope>IDENTIFICATION</scope>
    <source>
        <tissue evidence="9">Testes</tissue>
    </source>
</reference>
<feature type="transmembrane region" description="Helical" evidence="6">
    <location>
        <begin position="194"/>
        <end position="218"/>
    </location>
</feature>
<feature type="compositionally biased region" description="Acidic residues" evidence="5">
    <location>
        <begin position="502"/>
        <end position="518"/>
    </location>
</feature>
<comment type="subcellular location">
    <subcellularLocation>
        <location evidence="1">Membrane</location>
        <topology evidence="1">Multi-pass membrane protein</topology>
    </subcellularLocation>
</comment>
<sequence length="518" mass="57073">MEKESSKSASTPMSEIFNERTSIRSTYSYEFNDRKSVMAVESCFQKVPKRHILVFLAFLGFCNVYALRVNLSVAIVAMTNNKTMIKGNETVIEPADFVWDSKVRGIVLGSFFYGYIVTQIPGGWFANKFGGKIIFGGGILGTALLTLLTPIATMWSVYFLVGIRVLQGLFEGVTYPAIQSIWSRWAPPMERSKLATFAFAGSYVGTFLSMPVCGLLAREVGWPSIFYVFGGIGVLWFIAWWYFVEDKPSEHPTIGHLELNYIQDTIGAIPEAQMTRPPIKSMLLSLPVWAIVAAHFSENWGFYTMLTDLPMFFKEVLGFDLFQAGVMSALPYIMMTISVIIGGQIADYLRSNGYLTTVQVRKLFNCTAFVLQVVFMVATAYTKTAVAAVTCLTIGVGFGGFAWAGFSVNPLDIAPQYASVIFGISNCIATIPGIISPSITGEIVTHGTAAEWQQVFYIAAAMYLIGAIIYGIFASGELQPWAGTPEYIVFPGEGTAPINQADTEEEEEEDDEEENKLS</sequence>
<evidence type="ECO:0000256" key="1">
    <source>
        <dbReference type="ARBA" id="ARBA00004141"/>
    </source>
</evidence>
<feature type="transmembrane region" description="Helical" evidence="6">
    <location>
        <begin position="455"/>
        <end position="473"/>
    </location>
</feature>
<name>A0ABM0M1L8_SACKO</name>
<dbReference type="Proteomes" id="UP000694865">
    <property type="component" value="Unplaced"/>
</dbReference>
<feature type="domain" description="Major facilitator superfamily (MFS) profile" evidence="7">
    <location>
        <begin position="52"/>
        <end position="478"/>
    </location>
</feature>
<feature type="transmembrane region" description="Helical" evidence="6">
    <location>
        <begin position="322"/>
        <end position="342"/>
    </location>
</feature>
<dbReference type="Gene3D" id="1.20.1250.20">
    <property type="entry name" value="MFS general substrate transporter like domains"/>
    <property type="match status" value="2"/>
</dbReference>
<evidence type="ECO:0000256" key="2">
    <source>
        <dbReference type="ARBA" id="ARBA00022692"/>
    </source>
</evidence>
<dbReference type="GeneID" id="100367052"/>
<dbReference type="PROSITE" id="PS50850">
    <property type="entry name" value="MFS"/>
    <property type="match status" value="1"/>
</dbReference>
<dbReference type="SUPFAM" id="SSF103473">
    <property type="entry name" value="MFS general substrate transporter"/>
    <property type="match status" value="1"/>
</dbReference>
<protein>
    <submittedName>
        <fullName evidence="9">Vesicular glutamate transporter 1-like</fullName>
    </submittedName>
</protein>
<feature type="transmembrane region" description="Helical" evidence="6">
    <location>
        <begin position="387"/>
        <end position="405"/>
    </location>
</feature>
<dbReference type="PANTHER" id="PTHR11662">
    <property type="entry name" value="SOLUTE CARRIER FAMILY 17"/>
    <property type="match status" value="1"/>
</dbReference>
<gene>
    <name evidence="9" type="primary">LOC100367052</name>
</gene>
<keyword evidence="3 6" id="KW-1133">Transmembrane helix</keyword>
<evidence type="ECO:0000256" key="3">
    <source>
        <dbReference type="ARBA" id="ARBA00022989"/>
    </source>
</evidence>
<feature type="transmembrane region" description="Helical" evidence="6">
    <location>
        <begin position="363"/>
        <end position="381"/>
    </location>
</feature>
<feature type="transmembrane region" description="Helical" evidence="6">
    <location>
        <begin position="106"/>
        <end position="126"/>
    </location>
</feature>
<dbReference type="InterPro" id="IPR020846">
    <property type="entry name" value="MFS_dom"/>
</dbReference>
<dbReference type="Pfam" id="PF07690">
    <property type="entry name" value="MFS_1"/>
    <property type="match status" value="1"/>
</dbReference>
<feature type="transmembrane region" description="Helical" evidence="6">
    <location>
        <begin position="133"/>
        <end position="152"/>
    </location>
</feature>
<keyword evidence="4 6" id="KW-0472">Membrane</keyword>
<feature type="transmembrane region" description="Helical" evidence="6">
    <location>
        <begin position="224"/>
        <end position="244"/>
    </location>
</feature>
<accession>A0ABM0M1L8</accession>
<evidence type="ECO:0000259" key="7">
    <source>
        <dbReference type="PROSITE" id="PS50850"/>
    </source>
</evidence>
<dbReference type="PANTHER" id="PTHR11662:SF455">
    <property type="entry name" value="GH23975P"/>
    <property type="match status" value="1"/>
</dbReference>
<feature type="transmembrane region" description="Helical" evidence="6">
    <location>
        <begin position="417"/>
        <end position="435"/>
    </location>
</feature>
<dbReference type="InterPro" id="IPR036259">
    <property type="entry name" value="MFS_trans_sf"/>
</dbReference>
<organism evidence="8 9">
    <name type="scientific">Saccoglossus kowalevskii</name>
    <name type="common">Acorn worm</name>
    <dbReference type="NCBI Taxonomy" id="10224"/>
    <lineage>
        <taxon>Eukaryota</taxon>
        <taxon>Metazoa</taxon>
        <taxon>Hemichordata</taxon>
        <taxon>Enteropneusta</taxon>
        <taxon>Harrimaniidae</taxon>
        <taxon>Saccoglossus</taxon>
    </lineage>
</organism>
<evidence type="ECO:0000313" key="8">
    <source>
        <dbReference type="Proteomes" id="UP000694865"/>
    </source>
</evidence>
<evidence type="ECO:0000256" key="6">
    <source>
        <dbReference type="SAM" id="Phobius"/>
    </source>
</evidence>